<keyword evidence="4" id="KW-1185">Reference proteome</keyword>
<keyword evidence="2" id="KW-1133">Transmembrane helix</keyword>
<dbReference type="RefSeq" id="WP_249285856.1">
    <property type="nucleotide sequence ID" value="NZ_JACRSO010000006.1"/>
</dbReference>
<feature type="coiled-coil region" evidence="1">
    <location>
        <begin position="105"/>
        <end position="132"/>
    </location>
</feature>
<proteinExistence type="predicted"/>
<name>A0A926D0H1_9FIRM</name>
<dbReference type="AlphaFoldDB" id="A0A926D0H1"/>
<feature type="transmembrane region" description="Helical" evidence="2">
    <location>
        <begin position="12"/>
        <end position="29"/>
    </location>
</feature>
<protein>
    <submittedName>
        <fullName evidence="3">Type II secretion system protein M</fullName>
    </submittedName>
</protein>
<keyword evidence="1" id="KW-0175">Coiled coil</keyword>
<sequence>MAKLSKREKVLIYIMVTLLLVVGLVMLAIRPTLDAIDAADEVIGEQQVRQANMAQALTLVDGVKQTLDEDRARIRELEGRFLQPMSNDQLDTYLTGILTGQGLTAEALSIEMKDLNEEAQAQDAEKSEALAVRQVRVVASGTMDDFVRLADQVQGLYGVRICDYNLQPRGGGNTLGAAEQTGQMTMNIGFEILMLDQALLPEGEVNP</sequence>
<dbReference type="Proteomes" id="UP000654279">
    <property type="component" value="Unassembled WGS sequence"/>
</dbReference>
<reference evidence="3" key="1">
    <citation type="submission" date="2020-08" db="EMBL/GenBank/DDBJ databases">
        <title>Genome public.</title>
        <authorList>
            <person name="Liu C."/>
            <person name="Sun Q."/>
        </authorList>
    </citation>
    <scope>NUCLEOTIDE SEQUENCE</scope>
    <source>
        <strain evidence="3">NSJ-44</strain>
    </source>
</reference>
<organism evidence="3 4">
    <name type="scientific">Luoshenia tenuis</name>
    <dbReference type="NCBI Taxonomy" id="2763654"/>
    <lineage>
        <taxon>Bacteria</taxon>
        <taxon>Bacillati</taxon>
        <taxon>Bacillota</taxon>
        <taxon>Clostridia</taxon>
        <taxon>Christensenellales</taxon>
        <taxon>Christensenellaceae</taxon>
        <taxon>Luoshenia</taxon>
    </lineage>
</organism>
<evidence type="ECO:0000256" key="2">
    <source>
        <dbReference type="SAM" id="Phobius"/>
    </source>
</evidence>
<evidence type="ECO:0000256" key="1">
    <source>
        <dbReference type="SAM" id="Coils"/>
    </source>
</evidence>
<evidence type="ECO:0000313" key="3">
    <source>
        <dbReference type="EMBL" id="MBC8530110.1"/>
    </source>
</evidence>
<evidence type="ECO:0000313" key="4">
    <source>
        <dbReference type="Proteomes" id="UP000654279"/>
    </source>
</evidence>
<gene>
    <name evidence="3" type="ORF">H8699_11775</name>
</gene>
<keyword evidence="2" id="KW-0472">Membrane</keyword>
<keyword evidence="2" id="KW-0812">Transmembrane</keyword>
<comment type="caution">
    <text evidence="3">The sequence shown here is derived from an EMBL/GenBank/DDBJ whole genome shotgun (WGS) entry which is preliminary data.</text>
</comment>
<dbReference type="EMBL" id="JACRSO010000006">
    <property type="protein sequence ID" value="MBC8530110.1"/>
    <property type="molecule type" value="Genomic_DNA"/>
</dbReference>
<accession>A0A926D0H1</accession>